<sequence length="501" mass="57039">SLYNHINARIERFITYYNFMGFSLPEIKINPDDAIYTMERLISAVEVSGYALYLLIDEYDNFANTILMSSADKKEDYDKLVKEEGVLRTVFKAVKALTSGTMIDKVFITGVSPVVLSDITSGYNVAKSVYHKPLLNDLCGFSEKEIRAEIENIVKNRNSKDLISEGEAAIEDAVNTMRSFYNGYLFSIEADEFIYNPTMCIYFFEEFAGNGKYPKEMLDSNLSTDQAKLSYIASLNGGQALIINLMEKEDSVVIKSVQRSFGIEEILFDSSRDRQFLTSFLYYFGILTIAEETPDLETRLKIPNMAVKGLYADKLCNLLLPDSEERDAGRLAAKKVFQKGDMQPLCDFVEKKYFKVFSNRDYILANELTLKTAFLTLLYNDIIFLMDSESEISRRYSDLTMIIRPDKRYGRVYDVLIEFKFVSLKEAGLSGKEALALSVDELKSLPSIGEKMKEGTEQVTDYGARLEEKYKNVRLQKFVVTALGFDRVCFEKIGEAPPLPE</sequence>
<dbReference type="OrthoDB" id="9808684at2"/>
<accession>A0A562RGF7</accession>
<dbReference type="PANTHER" id="PTHR34825">
    <property type="entry name" value="CONSERVED PROTEIN, WITH A WEAK D-GALACTARATE DEHYDRATASE/ALTRONATE HYDROLASE DOMAIN"/>
    <property type="match status" value="1"/>
</dbReference>
<dbReference type="PANTHER" id="PTHR34825:SF2">
    <property type="entry name" value="AAA-ATPASE-LIKE DOMAIN-CONTAINING PROTEIN"/>
    <property type="match status" value="1"/>
</dbReference>
<evidence type="ECO:0000313" key="2">
    <source>
        <dbReference type="EMBL" id="TWI68179.1"/>
    </source>
</evidence>
<dbReference type="RefSeq" id="WP_144685652.1">
    <property type="nucleotide sequence ID" value="NZ_VLLC01000022.1"/>
</dbReference>
<gene>
    <name evidence="2" type="ORF">LZ24_02553</name>
</gene>
<dbReference type="EMBL" id="VLLC01000022">
    <property type="protein sequence ID" value="TWI68179.1"/>
    <property type="molecule type" value="Genomic_DNA"/>
</dbReference>
<evidence type="ECO:0000313" key="3">
    <source>
        <dbReference type="Proteomes" id="UP000318307"/>
    </source>
</evidence>
<protein>
    <submittedName>
        <fullName evidence="2">PD-(D/E)XK nuclease superfamily protein</fullName>
    </submittedName>
</protein>
<proteinExistence type="predicted"/>
<evidence type="ECO:0000259" key="1">
    <source>
        <dbReference type="Pfam" id="PF09820"/>
    </source>
</evidence>
<dbReference type="Proteomes" id="UP000318307">
    <property type="component" value="Unassembled WGS sequence"/>
</dbReference>
<dbReference type="AlphaFoldDB" id="A0A562RGF7"/>
<feature type="domain" description="AAA-ATPase-like" evidence="1">
    <location>
        <begin position="33"/>
        <end position="120"/>
    </location>
</feature>
<name>A0A562RGF7_9BACT</name>
<organism evidence="2 3">
    <name type="scientific">Desulfobotulus alkaliphilus</name>
    <dbReference type="NCBI Taxonomy" id="622671"/>
    <lineage>
        <taxon>Bacteria</taxon>
        <taxon>Pseudomonadati</taxon>
        <taxon>Thermodesulfobacteriota</taxon>
        <taxon>Desulfobacteria</taxon>
        <taxon>Desulfobacterales</taxon>
        <taxon>Desulfobacteraceae</taxon>
        <taxon>Desulfobotulus</taxon>
    </lineage>
</organism>
<feature type="non-terminal residue" evidence="2">
    <location>
        <position position="1"/>
    </location>
</feature>
<comment type="caution">
    <text evidence="2">The sequence shown here is derived from an EMBL/GenBank/DDBJ whole genome shotgun (WGS) entry which is preliminary data.</text>
</comment>
<dbReference type="InterPro" id="IPR018631">
    <property type="entry name" value="AAA-ATPase-like_dom"/>
</dbReference>
<dbReference type="Pfam" id="PF09820">
    <property type="entry name" value="AAA-ATPase_like"/>
    <property type="match status" value="1"/>
</dbReference>
<keyword evidence="3" id="KW-1185">Reference proteome</keyword>
<reference evidence="2 3" key="1">
    <citation type="submission" date="2019-07" db="EMBL/GenBank/DDBJ databases">
        <title>Genome sequencing of 100 strains of the haloalkaliphilic chemolithoautotrophic sulfur-oxidizing bacterium Thioalkalivibrio.</title>
        <authorList>
            <person name="Muyzer G."/>
        </authorList>
    </citation>
    <scope>NUCLEOTIDE SEQUENCE [LARGE SCALE GENOMIC DNA]</scope>
    <source>
        <strain evidence="2 3">ASO4-4</strain>
    </source>
</reference>